<protein>
    <submittedName>
        <fullName evidence="2">Uncharacterized protein</fullName>
    </submittedName>
</protein>
<evidence type="ECO:0000256" key="1">
    <source>
        <dbReference type="SAM" id="MobiDB-lite"/>
    </source>
</evidence>
<dbReference type="AlphaFoldDB" id="A0A9P8VR66"/>
<dbReference type="Proteomes" id="UP000777438">
    <property type="component" value="Unassembled WGS sequence"/>
</dbReference>
<dbReference type="OrthoDB" id="3886346at2759"/>
<feature type="region of interest" description="Disordered" evidence="1">
    <location>
        <begin position="62"/>
        <end position="81"/>
    </location>
</feature>
<dbReference type="EMBL" id="JAGPYM010000059">
    <property type="protein sequence ID" value="KAH6871149.1"/>
    <property type="molecule type" value="Genomic_DNA"/>
</dbReference>
<sequence length="116" mass="12852">MAMDALKTLATNVTGWMKRLDDLGGEIDQRQVELAAVAAIEGKSAKTRQDAAKITQIKRLAEADVSEEDKEDSDKNGLQALPSFSREELKLVKETGELEKAWTRRPATIRRPILSS</sequence>
<comment type="caution">
    <text evidence="2">The sequence shown here is derived from an EMBL/GenBank/DDBJ whole genome shotgun (WGS) entry which is preliminary data.</text>
</comment>
<evidence type="ECO:0000313" key="3">
    <source>
        <dbReference type="Proteomes" id="UP000777438"/>
    </source>
</evidence>
<organism evidence="2 3">
    <name type="scientific">Thelonectria olida</name>
    <dbReference type="NCBI Taxonomy" id="1576542"/>
    <lineage>
        <taxon>Eukaryota</taxon>
        <taxon>Fungi</taxon>
        <taxon>Dikarya</taxon>
        <taxon>Ascomycota</taxon>
        <taxon>Pezizomycotina</taxon>
        <taxon>Sordariomycetes</taxon>
        <taxon>Hypocreomycetidae</taxon>
        <taxon>Hypocreales</taxon>
        <taxon>Nectriaceae</taxon>
        <taxon>Thelonectria</taxon>
    </lineage>
</organism>
<accession>A0A9P8VR66</accession>
<keyword evidence="3" id="KW-1185">Reference proteome</keyword>
<evidence type="ECO:0000313" key="2">
    <source>
        <dbReference type="EMBL" id="KAH6871149.1"/>
    </source>
</evidence>
<gene>
    <name evidence="2" type="ORF">B0T10DRAFT_611333</name>
</gene>
<reference evidence="2 3" key="1">
    <citation type="journal article" date="2021" name="Nat. Commun.">
        <title>Genetic determinants of endophytism in the Arabidopsis root mycobiome.</title>
        <authorList>
            <person name="Mesny F."/>
            <person name="Miyauchi S."/>
            <person name="Thiergart T."/>
            <person name="Pickel B."/>
            <person name="Atanasova L."/>
            <person name="Karlsson M."/>
            <person name="Huettel B."/>
            <person name="Barry K.W."/>
            <person name="Haridas S."/>
            <person name="Chen C."/>
            <person name="Bauer D."/>
            <person name="Andreopoulos W."/>
            <person name="Pangilinan J."/>
            <person name="LaButti K."/>
            <person name="Riley R."/>
            <person name="Lipzen A."/>
            <person name="Clum A."/>
            <person name="Drula E."/>
            <person name="Henrissat B."/>
            <person name="Kohler A."/>
            <person name="Grigoriev I.V."/>
            <person name="Martin F.M."/>
            <person name="Hacquard S."/>
        </authorList>
    </citation>
    <scope>NUCLEOTIDE SEQUENCE [LARGE SCALE GENOMIC DNA]</scope>
    <source>
        <strain evidence="2 3">MPI-CAGE-CH-0241</strain>
    </source>
</reference>
<proteinExistence type="predicted"/>
<name>A0A9P8VR66_9HYPO</name>